<dbReference type="AlphaFoldDB" id="A0A953L7Q3"/>
<protein>
    <submittedName>
        <fullName evidence="1">Uncharacterized protein</fullName>
    </submittedName>
</protein>
<evidence type="ECO:0000313" key="1">
    <source>
        <dbReference type="EMBL" id="MBY5958962.1"/>
    </source>
</evidence>
<accession>A0A953L7Q3</accession>
<dbReference type="Proteomes" id="UP000753961">
    <property type="component" value="Unassembled WGS sequence"/>
</dbReference>
<evidence type="ECO:0000313" key="2">
    <source>
        <dbReference type="Proteomes" id="UP000753961"/>
    </source>
</evidence>
<keyword evidence="2" id="KW-1185">Reference proteome</keyword>
<dbReference type="EMBL" id="JAHVHU010000011">
    <property type="protein sequence ID" value="MBY5958962.1"/>
    <property type="molecule type" value="Genomic_DNA"/>
</dbReference>
<comment type="caution">
    <text evidence="1">The sequence shown here is derived from an EMBL/GenBank/DDBJ whole genome shotgun (WGS) entry which is preliminary data.</text>
</comment>
<proteinExistence type="predicted"/>
<dbReference type="RefSeq" id="WP_222580499.1">
    <property type="nucleotide sequence ID" value="NZ_JAHVHU010000011.1"/>
</dbReference>
<sequence length="78" mass="8935">MEIKISGDDPKLLKQVEELAKNLGLKITKSDIDQEAIKNNKMALNALQNLAKSKAFKDIKDPVSWQREVRKDREIGWT</sequence>
<reference evidence="1" key="1">
    <citation type="submission" date="2021-06" db="EMBL/GenBank/DDBJ databases">
        <title>44 bacteria genomes isolated from Dapeng, Shenzhen.</title>
        <authorList>
            <person name="Zheng W."/>
            <person name="Yu S."/>
            <person name="Huang Y."/>
        </authorList>
    </citation>
    <scope>NUCLEOTIDE SEQUENCE</scope>
    <source>
        <strain evidence="1">DP5N28-2</strain>
    </source>
</reference>
<organism evidence="1 2">
    <name type="scientific">Membranihabitans marinus</name>
    <dbReference type="NCBI Taxonomy" id="1227546"/>
    <lineage>
        <taxon>Bacteria</taxon>
        <taxon>Pseudomonadati</taxon>
        <taxon>Bacteroidota</taxon>
        <taxon>Saprospiria</taxon>
        <taxon>Saprospirales</taxon>
        <taxon>Saprospiraceae</taxon>
        <taxon>Membranihabitans</taxon>
    </lineage>
</organism>
<gene>
    <name evidence="1" type="ORF">KUV50_12495</name>
</gene>
<name>A0A953L7Q3_9BACT</name>